<evidence type="ECO:0000313" key="2">
    <source>
        <dbReference type="Proteomes" id="UP000005845"/>
    </source>
</evidence>
<dbReference type="AlphaFoldDB" id="H5TYC0"/>
<dbReference type="EMBL" id="BAFC01000045">
    <property type="protein sequence ID" value="GAB38478.1"/>
    <property type="molecule type" value="Genomic_DNA"/>
</dbReference>
<reference evidence="1 2" key="1">
    <citation type="submission" date="2012-02" db="EMBL/GenBank/DDBJ databases">
        <title>Whole genome shotgun sequence of Gordonia sputi NBRC 100414.</title>
        <authorList>
            <person name="Yoshida I."/>
            <person name="Hosoyama A."/>
            <person name="Tsuchikane K."/>
            <person name="Katsumata H."/>
            <person name="Yamazaki S."/>
            <person name="Fujita N."/>
        </authorList>
    </citation>
    <scope>NUCLEOTIDE SEQUENCE [LARGE SCALE GENOMIC DNA]</scope>
    <source>
        <strain evidence="1 2">NBRC 100414</strain>
    </source>
</reference>
<accession>H5TYC0</accession>
<proteinExistence type="predicted"/>
<organism evidence="1 2">
    <name type="scientific">Gordonia sputi NBRC 100414</name>
    <dbReference type="NCBI Taxonomy" id="1089453"/>
    <lineage>
        <taxon>Bacteria</taxon>
        <taxon>Bacillati</taxon>
        <taxon>Actinomycetota</taxon>
        <taxon>Actinomycetes</taxon>
        <taxon>Mycobacteriales</taxon>
        <taxon>Gordoniaceae</taxon>
        <taxon>Gordonia</taxon>
    </lineage>
</organism>
<gene>
    <name evidence="1" type="ORF">GOSPT_045_01140</name>
</gene>
<evidence type="ECO:0000313" key="1">
    <source>
        <dbReference type="EMBL" id="GAB38478.1"/>
    </source>
</evidence>
<keyword evidence="2" id="KW-1185">Reference proteome</keyword>
<name>H5TYC0_9ACTN</name>
<dbReference type="Proteomes" id="UP000005845">
    <property type="component" value="Unassembled WGS sequence"/>
</dbReference>
<comment type="caution">
    <text evidence="1">The sequence shown here is derived from an EMBL/GenBank/DDBJ whole genome shotgun (WGS) entry which is preliminary data.</text>
</comment>
<protein>
    <submittedName>
        <fullName evidence="1">Uncharacterized protein</fullName>
    </submittedName>
</protein>
<sequence length="183" mass="19550">MGADGGDRVAGECDLHGELVGKDLGESQQTARCGRESALDLRQTEFRVVGGDDQVGRQCQFAPARQCPTLDRRDQWFARGSGGDTTEAATLDAGQLTTRERLEIHTGTEGSTRSGEDADGDVIASFELVHRRGELLCDLLVDGVSRLRAVDGENGYAVGGFGAYRGHRRVPLVVADSIVADSM</sequence>